<evidence type="ECO:0000256" key="2">
    <source>
        <dbReference type="ARBA" id="ARBA00006824"/>
    </source>
</evidence>
<evidence type="ECO:0000256" key="7">
    <source>
        <dbReference type="SAM" id="SignalP"/>
    </source>
</evidence>
<gene>
    <name evidence="8" type="ORF">DBRI1063_LOCUS598</name>
</gene>
<comment type="subcellular location">
    <subcellularLocation>
        <location evidence="1">Membrane</location>
        <topology evidence="1">Multi-pass membrane protein</topology>
    </subcellularLocation>
</comment>
<accession>A0A7S1VY09</accession>
<dbReference type="InterPro" id="IPR007248">
    <property type="entry name" value="Mpv17_PMP22"/>
</dbReference>
<proteinExistence type="inferred from homology"/>
<keyword evidence="5" id="KW-0472">Membrane</keyword>
<keyword evidence="4" id="KW-1133">Transmembrane helix</keyword>
<keyword evidence="7" id="KW-0732">Signal</keyword>
<protein>
    <submittedName>
        <fullName evidence="8">Uncharacterized protein</fullName>
    </submittedName>
</protein>
<evidence type="ECO:0000313" key="8">
    <source>
        <dbReference type="EMBL" id="CAD9314192.1"/>
    </source>
</evidence>
<comment type="similarity">
    <text evidence="2 6">Belongs to the peroxisomal membrane protein PXMP2/4 family.</text>
</comment>
<dbReference type="GO" id="GO:0005737">
    <property type="term" value="C:cytoplasm"/>
    <property type="evidence" value="ECO:0007669"/>
    <property type="project" value="TreeGrafter"/>
</dbReference>
<reference evidence="8" key="1">
    <citation type="submission" date="2021-01" db="EMBL/GenBank/DDBJ databases">
        <authorList>
            <person name="Corre E."/>
            <person name="Pelletier E."/>
            <person name="Niang G."/>
            <person name="Scheremetjew M."/>
            <person name="Finn R."/>
            <person name="Kale V."/>
            <person name="Holt S."/>
            <person name="Cochrane G."/>
            <person name="Meng A."/>
            <person name="Brown T."/>
            <person name="Cohen L."/>
        </authorList>
    </citation>
    <scope>NUCLEOTIDE SEQUENCE</scope>
    <source>
        <strain evidence="8">Pop2</strain>
    </source>
</reference>
<evidence type="ECO:0000256" key="5">
    <source>
        <dbReference type="ARBA" id="ARBA00023136"/>
    </source>
</evidence>
<evidence type="ECO:0000256" key="6">
    <source>
        <dbReference type="RuleBase" id="RU363053"/>
    </source>
</evidence>
<dbReference type="GO" id="GO:0016020">
    <property type="term" value="C:membrane"/>
    <property type="evidence" value="ECO:0007669"/>
    <property type="project" value="UniProtKB-SubCell"/>
</dbReference>
<organism evidence="8">
    <name type="scientific">Ditylum brightwellii</name>
    <dbReference type="NCBI Taxonomy" id="49249"/>
    <lineage>
        <taxon>Eukaryota</taxon>
        <taxon>Sar</taxon>
        <taxon>Stramenopiles</taxon>
        <taxon>Ochrophyta</taxon>
        <taxon>Bacillariophyta</taxon>
        <taxon>Mediophyceae</taxon>
        <taxon>Lithodesmiophycidae</taxon>
        <taxon>Lithodesmiales</taxon>
        <taxon>Lithodesmiaceae</taxon>
        <taxon>Ditylum</taxon>
    </lineage>
</organism>
<evidence type="ECO:0000256" key="4">
    <source>
        <dbReference type="ARBA" id="ARBA00022989"/>
    </source>
</evidence>
<keyword evidence="3" id="KW-0812">Transmembrane</keyword>
<dbReference type="EMBL" id="HBGN01000932">
    <property type="protein sequence ID" value="CAD9314192.1"/>
    <property type="molecule type" value="Transcribed_RNA"/>
</dbReference>
<evidence type="ECO:0000256" key="3">
    <source>
        <dbReference type="ARBA" id="ARBA00022692"/>
    </source>
</evidence>
<dbReference type="Pfam" id="PF04117">
    <property type="entry name" value="Mpv17_PMP22"/>
    <property type="match status" value="1"/>
</dbReference>
<dbReference type="AlphaFoldDB" id="A0A7S1VY09"/>
<name>A0A7S1VY09_9STRA</name>
<dbReference type="PANTHER" id="PTHR11266:SF17">
    <property type="entry name" value="PROTEIN MPV17"/>
    <property type="match status" value="1"/>
</dbReference>
<feature type="chain" id="PRO_5031026912" evidence="7">
    <location>
        <begin position="20"/>
        <end position="329"/>
    </location>
</feature>
<feature type="signal peptide" evidence="7">
    <location>
        <begin position="1"/>
        <end position="19"/>
    </location>
</feature>
<sequence length="329" mass="36021">MKLYCLLAMVALTTDFSSGFSTSKINLPRSSHVPSRFGLSMLPNDLGNEVHSIAVASHGLIQGDIFHNIDPRGLLESYTGLLRDHPISTKALTAASLAVMGDAVAQTRGNGSETPPSYDIGRAFTFAVFAAVYTGAFQHFWFNWLDGHVNDFFNSHYAIHVHSQYGWVTSSLYQMKDAFIPTPLILGLEAITKVCTNQFVMVPLAYMPLFFAITGTLRGLSVHESVDRAKGLVIPLLIKNYSFWLPVQFIQFYAIDPNWQIPYLCVAGLIWNAILSSMAGNTTAGSDKEGDSIILSENGNYSIVETAIEDAVVEIREVQGQSTASEIAL</sequence>
<dbReference type="PANTHER" id="PTHR11266">
    <property type="entry name" value="PEROXISOMAL MEMBRANE PROTEIN 2, PXMP2 MPV17"/>
    <property type="match status" value="1"/>
</dbReference>
<evidence type="ECO:0000256" key="1">
    <source>
        <dbReference type="ARBA" id="ARBA00004141"/>
    </source>
</evidence>